<dbReference type="Gene3D" id="2.60.40.2240">
    <property type="entry name" value="Acyl-CoA thioester hydrolase/BAAT N-terminal domain"/>
    <property type="match status" value="1"/>
</dbReference>
<dbReference type="GO" id="GO:0047617">
    <property type="term" value="F:fatty acyl-CoA hydrolase activity"/>
    <property type="evidence" value="ECO:0007669"/>
    <property type="project" value="TreeGrafter"/>
</dbReference>
<evidence type="ECO:0000259" key="4">
    <source>
        <dbReference type="Pfam" id="PF08840"/>
    </source>
</evidence>
<dbReference type="InterPro" id="IPR006862">
    <property type="entry name" value="Thio_Ohase/aa_AcTrfase"/>
</dbReference>
<organism evidence="5">
    <name type="scientific">Callorhinchus milii</name>
    <name type="common">Ghost shark</name>
    <dbReference type="NCBI Taxonomy" id="7868"/>
    <lineage>
        <taxon>Eukaryota</taxon>
        <taxon>Metazoa</taxon>
        <taxon>Chordata</taxon>
        <taxon>Craniata</taxon>
        <taxon>Vertebrata</taxon>
        <taxon>Chondrichthyes</taxon>
        <taxon>Holocephali</taxon>
        <taxon>Chimaeriformes</taxon>
        <taxon>Callorhinchidae</taxon>
        <taxon>Callorhinchus</taxon>
    </lineage>
</organism>
<feature type="active site" description="Charge relay system" evidence="2">
    <location>
        <position position="280"/>
    </location>
</feature>
<dbReference type="PANTHER" id="PTHR10824:SF36">
    <property type="entry name" value="ACYL-COA THIOESTERASE 17-RELATED"/>
    <property type="match status" value="1"/>
</dbReference>
<protein>
    <submittedName>
        <fullName evidence="5">Peroxisomal acyl-CoA thioesterase-like protein</fullName>
    </submittedName>
</protein>
<dbReference type="FunFam" id="3.40.50.1820:FF:000024">
    <property type="entry name" value="acyl-coenzyme A thioesterase 4"/>
    <property type="match status" value="1"/>
</dbReference>
<evidence type="ECO:0000256" key="1">
    <source>
        <dbReference type="ARBA" id="ARBA00006538"/>
    </source>
</evidence>
<proteinExistence type="evidence at transcript level"/>
<dbReference type="GeneID" id="103188943"/>
<dbReference type="Gene3D" id="3.40.50.1820">
    <property type="entry name" value="alpha/beta hydrolase"/>
    <property type="match status" value="1"/>
</dbReference>
<reference evidence="5" key="1">
    <citation type="journal article" date="2012" name="PLoS ONE">
        <title>Sequencing and Analysis of Full-Length cDNAs, 5'-ESTs and 3'-ESTs from a Cartilaginous Fish, the Elephant Shark (Callorhinchus milii).</title>
        <authorList>
            <person name="Tan Y.Y."/>
            <person name="Kodzius R."/>
            <person name="Tay B.H."/>
            <person name="Tay A."/>
            <person name="Brenner S."/>
            <person name="Venkatesh B."/>
        </authorList>
    </citation>
    <scope>NUCLEOTIDE SEQUENCE</scope>
    <source>
        <tissue evidence="5">Kidney</tissue>
    </source>
</reference>
<dbReference type="OrthoDB" id="6347013at2759"/>
<dbReference type="GO" id="GO:0006637">
    <property type="term" value="P:acyl-CoA metabolic process"/>
    <property type="evidence" value="ECO:0007669"/>
    <property type="project" value="InterPro"/>
</dbReference>
<dbReference type="InterPro" id="IPR016662">
    <property type="entry name" value="Acyl-CoA_thioEstase_long-chain"/>
</dbReference>
<dbReference type="RefSeq" id="NP_001279803.1">
    <property type="nucleotide sequence ID" value="NM_001292874.1"/>
</dbReference>
<accession>K4FSY9</accession>
<dbReference type="InterPro" id="IPR014940">
    <property type="entry name" value="BAAT_C"/>
</dbReference>
<dbReference type="Pfam" id="PF08840">
    <property type="entry name" value="BAAT_C"/>
    <property type="match status" value="1"/>
</dbReference>
<dbReference type="GO" id="GO:0006631">
    <property type="term" value="P:fatty acid metabolic process"/>
    <property type="evidence" value="ECO:0007669"/>
    <property type="project" value="TreeGrafter"/>
</dbReference>
<dbReference type="Pfam" id="PF04775">
    <property type="entry name" value="Bile_Hydr_Trans"/>
    <property type="match status" value="1"/>
</dbReference>
<sequence length="474" mass="52581">MKGFGISKLVRLINASQSKSRLVFSFERQLSLGIMSRRRLYSVAPIIKVEPTRGLMDELMKMEVSHLVPNQPVTLHSRLESDDSFFWEAYAHYVSDAEGTVKVTRDVSVGGTYTGREPMGLIWSMTAAPGTQHGMRLRKIDVTKPYLVNISLYDGHLSHGFEAKAELASVVVERSYIAPGVTRSELEGQVVGTLFLPPGPGPFPAVLDMWGGGGGLVEYRASLLASRGFVTLALVYMAHKDLPEKKQSFSLNPKYFEDAFNTLNNHPKVARGHVAILGLSYGVSLALYMATEIKNINPSCLVCISGSHVLLNKKESEDMFGNFLIKRDRIKLADSGAMIWRNIALPITDNPEHVVEVAKIRCPLMLIVGEDDQNWPVPEATVEITKLMKTAKNAHLLTVLSYPGAGHLIEPPYSPHCRESKFKINSTQQRVILLWGGDTKAHSYAQEDSWRKILAYLEKHTVLGHQTSAAQCKL</sequence>
<dbReference type="EMBL" id="JX053010">
    <property type="protein sequence ID" value="AFK11238.1"/>
    <property type="molecule type" value="mRNA"/>
</dbReference>
<dbReference type="InterPro" id="IPR042490">
    <property type="entry name" value="Thio_Ohase/BAAT_N"/>
</dbReference>
<evidence type="ECO:0000259" key="3">
    <source>
        <dbReference type="Pfam" id="PF04775"/>
    </source>
</evidence>
<dbReference type="PANTHER" id="PTHR10824">
    <property type="entry name" value="ACYL-COENZYME A THIOESTERASE-RELATED"/>
    <property type="match status" value="1"/>
</dbReference>
<feature type="active site" description="Charge relay system" evidence="2">
    <location>
        <position position="407"/>
    </location>
</feature>
<name>K4FSY9_CALMI</name>
<feature type="domain" description="BAAT/Acyl-CoA thioester hydrolase C-terminal" evidence="4">
    <location>
        <begin position="254"/>
        <end position="461"/>
    </location>
</feature>
<dbReference type="AlphaFoldDB" id="K4FSY9"/>
<feature type="domain" description="Acyl-CoA thioester hydrolase/bile acid-CoA amino acid N-acetyltransferase" evidence="3">
    <location>
        <begin position="57"/>
        <end position="187"/>
    </location>
</feature>
<evidence type="ECO:0000313" key="5">
    <source>
        <dbReference type="EMBL" id="AFK11238.1"/>
    </source>
</evidence>
<dbReference type="SUPFAM" id="SSF53474">
    <property type="entry name" value="alpha/beta-Hydrolases"/>
    <property type="match status" value="1"/>
</dbReference>
<dbReference type="KEGG" id="cmk:103188943"/>
<evidence type="ECO:0000256" key="2">
    <source>
        <dbReference type="PIRSR" id="PIRSR016521-1"/>
    </source>
</evidence>
<dbReference type="PIRSF" id="PIRSF016521">
    <property type="entry name" value="Acyl-CoA_hydro"/>
    <property type="match status" value="1"/>
</dbReference>
<comment type="similarity">
    <text evidence="1">Belongs to the C/M/P thioester hydrolase family.</text>
</comment>
<feature type="active site" description="Charge relay system" evidence="2">
    <location>
        <position position="372"/>
    </location>
</feature>
<dbReference type="InterPro" id="IPR029058">
    <property type="entry name" value="AB_hydrolase_fold"/>
</dbReference>